<dbReference type="Pfam" id="PF00580">
    <property type="entry name" value="UvrD-helicase"/>
    <property type="match status" value="1"/>
</dbReference>
<keyword evidence="2 5" id="KW-0378">Hydrolase</keyword>
<dbReference type="RefSeq" id="WP_061087277.1">
    <property type="nucleotide sequence ID" value="NZ_KQ955932.1"/>
</dbReference>
<dbReference type="GO" id="GO:0005524">
    <property type="term" value="F:ATP binding"/>
    <property type="evidence" value="ECO:0007669"/>
    <property type="project" value="UniProtKB-UniRule"/>
</dbReference>
<dbReference type="GO" id="GO:0003677">
    <property type="term" value="F:DNA binding"/>
    <property type="evidence" value="ECO:0007669"/>
    <property type="project" value="InterPro"/>
</dbReference>
<evidence type="ECO:0000256" key="6">
    <source>
        <dbReference type="SAM" id="Coils"/>
    </source>
</evidence>
<dbReference type="InterPro" id="IPR027417">
    <property type="entry name" value="P-loop_NTPase"/>
</dbReference>
<proteinExistence type="predicted"/>
<comment type="caution">
    <text evidence="8">The sequence shown here is derived from an EMBL/GenBank/DDBJ whole genome shotgun (WGS) entry which is preliminary data.</text>
</comment>
<evidence type="ECO:0000313" key="8">
    <source>
        <dbReference type="EMBL" id="KWZ76512.1"/>
    </source>
</evidence>
<dbReference type="EMBL" id="LRPN01000197">
    <property type="protein sequence ID" value="KWZ76512.1"/>
    <property type="molecule type" value="Genomic_DNA"/>
</dbReference>
<feature type="domain" description="UvrD-like helicase ATP-binding" evidence="7">
    <location>
        <begin position="208"/>
        <end position="601"/>
    </location>
</feature>
<accession>A0A133KAD4</accession>
<sequence>MPHDEEWLKEQKRVDDTIEKMKHEKDTLLSKVRAVRGEAQEIRNTFWEDVTVNLDEPDDVVETSASVRQQAELLAERERSYGHMEKDVKKLDRLIYSPYFARVDFHEEGEPSEPIYIGIASYRDEDEYLVYDWRAPISSIYYDGVPGPVSYQAPDGRREGIMDLKRQFLIRRGHIEAMFDTGVSIGDEMLQEMLGANANTHMKNIVATIQKEQNRIIRDVSSNLLFVQGAAGSGKTSVALQRIAYLLYRYRDSLHSEQMVLFSPNQLFNHYVSKVLPELGENNMQQTTFLEFAQARAGKKLKVESLLEQMEEALEGKAENRKEAQIKGSLAFFHAVRDYVEKLLNGGILFRDIRFKGETIVAKEKIAEMFYAYDKSYSLSNRFQLVSKKLLKELEQIAKEERKKPWVEEEMELLGTEAFLAAHQYAERKSRKSNDAFSGADDEKEFLARKIVNRRFSSIRKQIKTFHYLHIRAQYLDFLRRSPEFVPGAGERLDAKTRAAFREGWLPYEDTVPFLYLFDLLTGKATSSSIKYVFIDEIQDYSPVQLAYLRYLFPYSKFTMLGDLNQSIFGTSGRSQMELIKEIFGEEKAQVVYLTKSYRSTAQITRFTKEILAGGEKIEWFEREGDLPVVAVARGKEEALAKVVQFAKKYAKESNTVAIIGKSRKQCAEAYETLREELDLTFIEKEYSDLPEGIILIPSYLAKGLEFDSVIVLDASASVYKDEAERTLLYTVGTRAMHHLALVSNGPVTPLLDKVPEELYVKE</sequence>
<dbReference type="GO" id="GO:0005829">
    <property type="term" value="C:cytosol"/>
    <property type="evidence" value="ECO:0007669"/>
    <property type="project" value="TreeGrafter"/>
</dbReference>
<gene>
    <name evidence="8" type="ORF">HMPREF3213_03762</name>
</gene>
<keyword evidence="3 5" id="KW-0347">Helicase</keyword>
<evidence type="ECO:0000313" key="9">
    <source>
        <dbReference type="Proteomes" id="UP000070376"/>
    </source>
</evidence>
<dbReference type="GO" id="GO:0000725">
    <property type="term" value="P:recombinational repair"/>
    <property type="evidence" value="ECO:0007669"/>
    <property type="project" value="TreeGrafter"/>
</dbReference>
<keyword evidence="4 5" id="KW-0067">ATP-binding</keyword>
<protein>
    <submittedName>
        <fullName evidence="8">Putative helicase IV</fullName>
    </submittedName>
</protein>
<evidence type="ECO:0000259" key="7">
    <source>
        <dbReference type="PROSITE" id="PS51198"/>
    </source>
</evidence>
<dbReference type="Pfam" id="PF13538">
    <property type="entry name" value="UvrD_C_2"/>
    <property type="match status" value="1"/>
</dbReference>
<dbReference type="PROSITE" id="PS51198">
    <property type="entry name" value="UVRD_HELICASE_ATP_BIND"/>
    <property type="match status" value="1"/>
</dbReference>
<dbReference type="PANTHER" id="PTHR11070">
    <property type="entry name" value="UVRD / RECB / PCRA DNA HELICASE FAMILY MEMBER"/>
    <property type="match status" value="1"/>
</dbReference>
<evidence type="ECO:0000256" key="5">
    <source>
        <dbReference type="PROSITE-ProRule" id="PRU00560"/>
    </source>
</evidence>
<evidence type="ECO:0000256" key="3">
    <source>
        <dbReference type="ARBA" id="ARBA00022806"/>
    </source>
</evidence>
<dbReference type="GO" id="GO:0043138">
    <property type="term" value="F:3'-5' DNA helicase activity"/>
    <property type="evidence" value="ECO:0007669"/>
    <property type="project" value="TreeGrafter"/>
</dbReference>
<feature type="binding site" evidence="5">
    <location>
        <begin position="229"/>
        <end position="236"/>
    </location>
    <ligand>
        <name>ATP</name>
        <dbReference type="ChEBI" id="CHEBI:30616"/>
    </ligand>
</feature>
<dbReference type="InterPro" id="IPR027785">
    <property type="entry name" value="UvrD-like_helicase_C"/>
</dbReference>
<dbReference type="NCBIfam" id="NF041464">
    <property type="entry name" value="HelD_BACSU"/>
    <property type="match status" value="1"/>
</dbReference>
<dbReference type="InterPro" id="IPR000212">
    <property type="entry name" value="DNA_helicase_UvrD/REP"/>
</dbReference>
<dbReference type="PANTHER" id="PTHR11070:SF17">
    <property type="entry name" value="DNA HELICASE IV"/>
    <property type="match status" value="1"/>
</dbReference>
<evidence type="ECO:0000256" key="1">
    <source>
        <dbReference type="ARBA" id="ARBA00022741"/>
    </source>
</evidence>
<dbReference type="Gene3D" id="3.40.50.300">
    <property type="entry name" value="P-loop containing nucleotide triphosphate hydrolases"/>
    <property type="match status" value="3"/>
</dbReference>
<keyword evidence="1 5" id="KW-0547">Nucleotide-binding</keyword>
<feature type="coiled-coil region" evidence="6">
    <location>
        <begin position="300"/>
        <end position="327"/>
    </location>
</feature>
<keyword evidence="6" id="KW-0175">Coiled coil</keyword>
<evidence type="ECO:0000256" key="2">
    <source>
        <dbReference type="ARBA" id="ARBA00022801"/>
    </source>
</evidence>
<dbReference type="GO" id="GO:0016787">
    <property type="term" value="F:hydrolase activity"/>
    <property type="evidence" value="ECO:0007669"/>
    <property type="project" value="UniProtKB-UniRule"/>
</dbReference>
<name>A0A133KAD4_HEYCO</name>
<reference evidence="9" key="1">
    <citation type="submission" date="2016-01" db="EMBL/GenBank/DDBJ databases">
        <authorList>
            <person name="Mitreva M."/>
            <person name="Pepin K.H."/>
            <person name="Mihindukulasuriya K.A."/>
            <person name="Fulton R."/>
            <person name="Fronick C."/>
            <person name="O'Laughlin M."/>
            <person name="Miner T."/>
            <person name="Herter B."/>
            <person name="Rosa B.A."/>
            <person name="Cordes M."/>
            <person name="Tomlinson C."/>
            <person name="Wollam A."/>
            <person name="Palsikar V.B."/>
            <person name="Mardis E.R."/>
            <person name="Wilson R.K."/>
        </authorList>
    </citation>
    <scope>NUCLEOTIDE SEQUENCE [LARGE SCALE GENOMIC DNA]</scope>
    <source>
        <strain evidence="9">GED7749B</strain>
    </source>
</reference>
<dbReference type="InterPro" id="IPR048228">
    <property type="entry name" value="HelD_bacillota"/>
</dbReference>
<evidence type="ECO:0000256" key="4">
    <source>
        <dbReference type="ARBA" id="ARBA00022840"/>
    </source>
</evidence>
<dbReference type="Proteomes" id="UP000070376">
    <property type="component" value="Unassembled WGS sequence"/>
</dbReference>
<dbReference type="SUPFAM" id="SSF52540">
    <property type="entry name" value="P-loop containing nucleoside triphosphate hydrolases"/>
    <property type="match status" value="1"/>
</dbReference>
<organism evidence="8 9">
    <name type="scientific">Heyndrickxia coagulans</name>
    <name type="common">Weizmannia coagulans</name>
    <dbReference type="NCBI Taxonomy" id="1398"/>
    <lineage>
        <taxon>Bacteria</taxon>
        <taxon>Bacillati</taxon>
        <taxon>Bacillota</taxon>
        <taxon>Bacilli</taxon>
        <taxon>Bacillales</taxon>
        <taxon>Bacillaceae</taxon>
        <taxon>Heyndrickxia</taxon>
    </lineage>
</organism>
<dbReference type="PATRIC" id="fig|1398.22.peg.3764"/>
<dbReference type="InterPro" id="IPR014016">
    <property type="entry name" value="UvrD-like_ATP-bd"/>
</dbReference>
<dbReference type="AlphaFoldDB" id="A0A133KAD4"/>